<organism evidence="3 4">
    <name type="scientific">Dulcicalothrix desertica PCC 7102</name>
    <dbReference type="NCBI Taxonomy" id="232991"/>
    <lineage>
        <taxon>Bacteria</taxon>
        <taxon>Bacillati</taxon>
        <taxon>Cyanobacteriota</taxon>
        <taxon>Cyanophyceae</taxon>
        <taxon>Nostocales</taxon>
        <taxon>Calotrichaceae</taxon>
        <taxon>Dulcicalothrix</taxon>
    </lineage>
</organism>
<protein>
    <recommendedName>
        <fullName evidence="2">YcxB-like C-terminal domain-containing protein</fullName>
    </recommendedName>
</protein>
<reference evidence="3" key="1">
    <citation type="submission" date="2018-12" db="EMBL/GenBank/DDBJ databases">
        <authorList>
            <person name="Will S."/>
            <person name="Neumann-Schaal M."/>
            <person name="Henke P."/>
        </authorList>
    </citation>
    <scope>NUCLEOTIDE SEQUENCE</scope>
    <source>
        <strain evidence="3">PCC 7102</strain>
    </source>
</reference>
<evidence type="ECO:0000313" key="3">
    <source>
        <dbReference type="EMBL" id="RUS97558.1"/>
    </source>
</evidence>
<accession>A0A433UUQ3</accession>
<evidence type="ECO:0000313" key="4">
    <source>
        <dbReference type="Proteomes" id="UP000271624"/>
    </source>
</evidence>
<evidence type="ECO:0000256" key="1">
    <source>
        <dbReference type="SAM" id="Phobius"/>
    </source>
</evidence>
<keyword evidence="1" id="KW-1133">Transmembrane helix</keyword>
<evidence type="ECO:0000259" key="2">
    <source>
        <dbReference type="Pfam" id="PF14317"/>
    </source>
</evidence>
<keyword evidence="4" id="KW-1185">Reference proteome</keyword>
<proteinExistence type="predicted"/>
<dbReference type="Proteomes" id="UP000271624">
    <property type="component" value="Unassembled WGS sequence"/>
</dbReference>
<dbReference type="EMBL" id="RSCL01000031">
    <property type="protein sequence ID" value="RUS97558.1"/>
    <property type="molecule type" value="Genomic_DNA"/>
</dbReference>
<gene>
    <name evidence="3" type="ORF">DSM106972_082950</name>
</gene>
<dbReference type="AlphaFoldDB" id="A0A433UUQ3"/>
<sequence length="136" mass="16395">MLFVLLRFAQIVITNVNAPIINIFIAKIVPHIIECISLYILARVIQYFLIRRAWENSHHWKYDFCVETIEKGLLISTSGEESKIQWSMFTHYRETNNLFLLYFSSNYYNLFPKRAFENQEVNQFRDLLRQNIQQIK</sequence>
<dbReference type="Pfam" id="PF14317">
    <property type="entry name" value="YcxB"/>
    <property type="match status" value="1"/>
</dbReference>
<reference evidence="3" key="2">
    <citation type="journal article" date="2019" name="Genome Biol. Evol.">
        <title>Day and night: Metabolic profiles and evolutionary relationships of six axenic non-marine cyanobacteria.</title>
        <authorList>
            <person name="Will S.E."/>
            <person name="Henke P."/>
            <person name="Boedeker C."/>
            <person name="Huang S."/>
            <person name="Brinkmann H."/>
            <person name="Rohde M."/>
            <person name="Jarek M."/>
            <person name="Friedl T."/>
            <person name="Seufert S."/>
            <person name="Schumacher M."/>
            <person name="Overmann J."/>
            <person name="Neumann-Schaal M."/>
            <person name="Petersen J."/>
        </authorList>
    </citation>
    <scope>NUCLEOTIDE SEQUENCE [LARGE SCALE GENOMIC DNA]</scope>
    <source>
        <strain evidence="3">PCC 7102</strain>
    </source>
</reference>
<name>A0A433UUQ3_9CYAN</name>
<keyword evidence="1" id="KW-0472">Membrane</keyword>
<dbReference type="InterPro" id="IPR025588">
    <property type="entry name" value="YcxB-like_C"/>
</dbReference>
<feature type="transmembrane region" description="Helical" evidence="1">
    <location>
        <begin position="20"/>
        <end position="42"/>
    </location>
</feature>
<comment type="caution">
    <text evidence="3">The sequence shown here is derived from an EMBL/GenBank/DDBJ whole genome shotgun (WGS) entry which is preliminary data.</text>
</comment>
<keyword evidence="1" id="KW-0812">Transmembrane</keyword>
<feature type="domain" description="YcxB-like C-terminal" evidence="2">
    <location>
        <begin position="70"/>
        <end position="128"/>
    </location>
</feature>